<dbReference type="InterPro" id="IPR025398">
    <property type="entry name" value="DUF4371"/>
</dbReference>
<feature type="domain" description="TTF-type" evidence="1">
    <location>
        <begin position="133"/>
        <end position="222"/>
    </location>
</feature>
<dbReference type="GO" id="GO:0046983">
    <property type="term" value="F:protein dimerization activity"/>
    <property type="evidence" value="ECO:0007669"/>
    <property type="project" value="InterPro"/>
</dbReference>
<dbReference type="InterPro" id="IPR012337">
    <property type="entry name" value="RNaseH-like_sf"/>
</dbReference>
<evidence type="ECO:0000259" key="1">
    <source>
        <dbReference type="SMART" id="SM00597"/>
    </source>
</evidence>
<dbReference type="PANTHER" id="PTHR45749:SF21">
    <property type="entry name" value="DUF4371 DOMAIN-CONTAINING PROTEIN"/>
    <property type="match status" value="1"/>
</dbReference>
<protein>
    <recommendedName>
        <fullName evidence="1">TTF-type domain-containing protein</fullName>
    </recommendedName>
</protein>
<sequence>MSEKDKLSYYFSKKSVSSSRDICNINHPTTTNTTIINTNELIVLNELDDRLSTSLSSSTSICFELENQDNENLNLKENEFTTTRRTTTDNHELLAEYSQMNSFKRDPGRGPQAAKEFLLLGPYQPITTFPTINHRHFCSSWYKIYPWIEFSDMTKKAYCFVCRLAYSSGRCDDAYIKNGFNTWSVAIQKFNKHQSTLSHKQANDSYINAVRNLTDNTDVLKLIDNEHKKQTLENRNYLKEIIRSIIFLAKQGLHFRGHREDDESKNKGNLLRLDLETIIQSCPCTIFTHITSFVLGNLLELLEFRSLENELIKKKLKTLKYTHHSIKNELLSLIQQHIISQIASEIKTCKYYSVIIDETTDITWHQQVSLVIRYTDDQFNVYERFLGFERASDTTGLGLFNLLIEWLNKLGLDIKNIVGQGFDGASSMTGEYKGVASRLIQVSPTALYVHCNGHVLNLCLVDVAEAVVHIRNNFGVVKSLYNLIEASPKRHKVFEDLQKESGIISISLKQLSDTRWACRYESLKVISSRYLEILNTLEKLETSDSYILLHVIKTFDFVFHIYMMTEIYMITQILSKFLQRSNITLTDALAQVKTTIDTLESLRNEDEFERIWHESMKICMINNIDEPDERRKRKVPLKLGGGDINSSNLTIKDEYRVNSFYAVLDKIVTSIKDRFDKNYLSIVVLCEKLFLTKVLLSNDELKEIACFYNMNYDDLRAEQRLYKTALDEKKDWSLAASTKFFIQHNFHLSLSTMAELLKIMWTIPVNVCGCERSFSSLRRIKTYIRNATGQERLTCLALINIERDYEIDIDAIVVDFVSKKDERKKVF</sequence>
<name>A0A815JKD8_9BILA</name>
<dbReference type="AlphaFoldDB" id="A0A815JKD8"/>
<evidence type="ECO:0000313" key="2">
    <source>
        <dbReference type="EMBL" id="CAF1380608.1"/>
    </source>
</evidence>
<dbReference type="SUPFAM" id="SSF53098">
    <property type="entry name" value="Ribonuclease H-like"/>
    <property type="match status" value="1"/>
</dbReference>
<accession>A0A815JKD8</accession>
<evidence type="ECO:0000313" key="3">
    <source>
        <dbReference type="Proteomes" id="UP000663882"/>
    </source>
</evidence>
<proteinExistence type="predicted"/>
<gene>
    <name evidence="2" type="ORF">RFH988_LOCUS33827</name>
</gene>
<dbReference type="InterPro" id="IPR006580">
    <property type="entry name" value="Znf_TTF"/>
</dbReference>
<dbReference type="PANTHER" id="PTHR45749">
    <property type="match status" value="1"/>
</dbReference>
<comment type="caution">
    <text evidence="2">The sequence shown here is derived from an EMBL/GenBank/DDBJ whole genome shotgun (WGS) entry which is preliminary data.</text>
</comment>
<dbReference type="EMBL" id="CAJNOO010004421">
    <property type="protein sequence ID" value="CAF1380608.1"/>
    <property type="molecule type" value="Genomic_DNA"/>
</dbReference>
<dbReference type="Pfam" id="PF14291">
    <property type="entry name" value="DUF4371"/>
    <property type="match status" value="1"/>
</dbReference>
<dbReference type="OrthoDB" id="6617140at2759"/>
<dbReference type="Pfam" id="PF05699">
    <property type="entry name" value="Dimer_Tnp_hAT"/>
    <property type="match status" value="1"/>
</dbReference>
<dbReference type="InterPro" id="IPR008906">
    <property type="entry name" value="HATC_C_dom"/>
</dbReference>
<organism evidence="2 3">
    <name type="scientific">Rotaria sordida</name>
    <dbReference type="NCBI Taxonomy" id="392033"/>
    <lineage>
        <taxon>Eukaryota</taxon>
        <taxon>Metazoa</taxon>
        <taxon>Spiralia</taxon>
        <taxon>Gnathifera</taxon>
        <taxon>Rotifera</taxon>
        <taxon>Eurotatoria</taxon>
        <taxon>Bdelloidea</taxon>
        <taxon>Philodinida</taxon>
        <taxon>Philodinidae</taxon>
        <taxon>Rotaria</taxon>
    </lineage>
</organism>
<dbReference type="Proteomes" id="UP000663882">
    <property type="component" value="Unassembled WGS sequence"/>
</dbReference>
<reference evidence="2" key="1">
    <citation type="submission" date="2021-02" db="EMBL/GenBank/DDBJ databases">
        <authorList>
            <person name="Nowell W R."/>
        </authorList>
    </citation>
    <scope>NUCLEOTIDE SEQUENCE</scope>
</reference>
<dbReference type="SMART" id="SM00597">
    <property type="entry name" value="ZnF_TTF"/>
    <property type="match status" value="1"/>
</dbReference>